<feature type="compositionally biased region" description="Low complexity" evidence="10">
    <location>
        <begin position="1438"/>
        <end position="1458"/>
    </location>
</feature>
<feature type="compositionally biased region" description="Gly residues" evidence="10">
    <location>
        <begin position="1260"/>
        <end position="1270"/>
    </location>
</feature>
<evidence type="ECO:0000313" key="12">
    <source>
        <dbReference type="EMBL" id="OAQ22933.1"/>
    </source>
</evidence>
<protein>
    <recommendedName>
        <fullName evidence="2">chitin synthase</fullName>
        <ecNumber evidence="2">2.4.1.16</ecNumber>
    </recommendedName>
</protein>
<dbReference type="GO" id="GO:0030428">
    <property type="term" value="C:cell septum"/>
    <property type="evidence" value="ECO:0007669"/>
    <property type="project" value="TreeGrafter"/>
</dbReference>
<keyword evidence="4" id="KW-0328">Glycosyltransferase</keyword>
<evidence type="ECO:0000256" key="4">
    <source>
        <dbReference type="ARBA" id="ARBA00022676"/>
    </source>
</evidence>
<evidence type="ECO:0000313" key="13">
    <source>
        <dbReference type="Proteomes" id="UP000078512"/>
    </source>
</evidence>
<feature type="compositionally biased region" description="Polar residues" evidence="10">
    <location>
        <begin position="1081"/>
        <end position="1091"/>
    </location>
</feature>
<proteinExistence type="predicted"/>
<keyword evidence="7 11" id="KW-1133">Transmembrane helix</keyword>
<dbReference type="GO" id="GO:0004100">
    <property type="term" value="F:chitin synthase activity"/>
    <property type="evidence" value="ECO:0007669"/>
    <property type="project" value="UniProtKB-EC"/>
</dbReference>
<keyword evidence="13" id="KW-1185">Reference proteome</keyword>
<dbReference type="InterPro" id="IPR004835">
    <property type="entry name" value="Chitin_synth"/>
</dbReference>
<evidence type="ECO:0000256" key="5">
    <source>
        <dbReference type="ARBA" id="ARBA00022679"/>
    </source>
</evidence>
<dbReference type="Pfam" id="PF03142">
    <property type="entry name" value="Chitin_synth_2"/>
    <property type="match status" value="1"/>
</dbReference>
<keyword evidence="8 11" id="KW-0472">Membrane</keyword>
<dbReference type="GO" id="GO:0006031">
    <property type="term" value="P:chitin biosynthetic process"/>
    <property type="evidence" value="ECO:0007669"/>
    <property type="project" value="TreeGrafter"/>
</dbReference>
<evidence type="ECO:0000256" key="1">
    <source>
        <dbReference type="ARBA" id="ARBA00004651"/>
    </source>
</evidence>
<keyword evidence="6 11" id="KW-0812">Transmembrane</keyword>
<dbReference type="InterPro" id="IPR029044">
    <property type="entry name" value="Nucleotide-diphossugar_trans"/>
</dbReference>
<feature type="transmembrane region" description="Helical" evidence="11">
    <location>
        <begin position="889"/>
        <end position="909"/>
    </location>
</feature>
<dbReference type="CDD" id="cd04190">
    <property type="entry name" value="Chitin_synth_C"/>
    <property type="match status" value="1"/>
</dbReference>
<evidence type="ECO:0000256" key="2">
    <source>
        <dbReference type="ARBA" id="ARBA00012543"/>
    </source>
</evidence>
<feature type="transmembrane region" description="Helical" evidence="11">
    <location>
        <begin position="943"/>
        <end position="962"/>
    </location>
</feature>
<comment type="subcellular location">
    <subcellularLocation>
        <location evidence="1">Cell membrane</location>
        <topology evidence="1">Multi-pass membrane protein</topology>
    </subcellularLocation>
</comment>
<accession>A0A197JD34</accession>
<feature type="transmembrane region" description="Helical" evidence="11">
    <location>
        <begin position="240"/>
        <end position="260"/>
    </location>
</feature>
<sequence length="1486" mass="161092">MPSPAYSSNNSPARSGGNGQPSNTSSSVPQSQQSSSASKLSRSRSLTKPERYRPKPGMLNRTPSQKAYEVDYHVPNESTGNLIEGQAQGDPSRGSTSTDNTPSSYSSSGPGPGPGPGQRQSGAPLTAAAAAAAQEQHQKRLRLQQENQPQMRPRPRRQSTPRRVVSSRNANSGNQPPPVQRRPSTIARAKKKLVERDIELTAWVVVSRIFTCCIPSSLLRCCNGKKFARAQVIQAWREKVTLCLIIALICALLAFVIFGLEPTMCPKESSTFEYTYPSQNGDLPQIAIHSDYVFVRGAAYSFAAMQSFLLGGGRNIVMPVDFKARDISALFYDTSEPCRGYGLNLTSTQCSVASPWNNGNLVAKPCVSLATLTNTGPRPRGKLSFLWGDLTDKRREVANLVIYDGSIFNVSNILALNDPLGKDVGDVLYRNRLGDATLPLQRTDDRKKAVACIQAISQVGVLENKTMGCVAAQVIMLTTLICVCMVVGIKFLMALTFSWFLSYRLTEKPRRAVKSTGKKGDEKDKDDGTGNGGQDLARGGKKAIGRKNLYTTMLVTCYSEGENSIRTTLNSLANTSYSVKHKLIVVICDGIVRGHGNKQTTPDIVVNMLDLLPGNENPKAASYLAIADGEKQHNMAKVYAGHYVYKKRRVPTVVIVKCGNPLEKDATKPGNRGKRDSQLILMSFFQRVLFADRFTELDFELFHKIHLLMNIWPDRFELCLMVDADTMVKGDSLSYMVTAMQNDTTIMGLCGETKIANKTASWVTAIQVFEYYISHHLGKAFESVFGGVTCLPGCFCMYRIKAPKYDSWVPILANPEIIEEYNQNVVSTLHQKNLLLLGEDRYLTTLMLRTYPKRQMVFVPQAQCKTVVPDTFSVLLSQRRRWINSTIHNLLELVLVTDLCGIAFLSMQFVVLLELIGTVVLPAAILFTVGMITYAIVTQTLAILPLILIVVIIGLPAVLIVLTSPKWIYVLWMFLYLFSLPIWNFILPLYSFWHFDDFSWGETRKVANQKRKSGQDHGDAEGVFESGSIIMRKWEEWEKERLKAMGYRIQKRHSADRGINDLPPPASSTMDLHQASITRGSTLNLTGPRSKNQSQIQLSSQQLGGAGPSSGPGGNGGRISAAAAAAVSTPSLGSTLTGSSGSLRAGTPTTGGPPRQFTLHAMPSSTPNITLVPQQQQQQGQQHLQHRQSMGMAGGARPPRPRPPPPHMMARPQQQPGLGQGPRVSMGPDGQSFELGPMQPTSSLQRHISYMPVNGSGIRPPGGNGGGNGAVGLEARHSVHGGPGPGFRPASSPRPMHMRPMRPGPPPQGAQGGNPYQMNYPQQQGPPGAGGPRPRPPPNMYSGPIMQPPPPALLFPNYQEQQQQQQRFSQAGTSQSGSGVSYPPVPTGMNASHNSQVLFPGDRSSRMSEASSGGQSAAHGSVATTEAAPAGGSISNTSSAPQSHPLSSSSTIATATTADRAGVLGAASGAPEEVDELHTLEVTMGP</sequence>
<dbReference type="Proteomes" id="UP000078512">
    <property type="component" value="Unassembled WGS sequence"/>
</dbReference>
<feature type="compositionally biased region" description="Basic and acidic residues" evidence="10">
    <location>
        <begin position="518"/>
        <end position="528"/>
    </location>
</feature>
<feature type="region of interest" description="Disordered" evidence="10">
    <location>
        <begin position="1"/>
        <end position="186"/>
    </location>
</feature>
<feature type="compositionally biased region" description="Low complexity" evidence="10">
    <location>
        <begin position="1092"/>
        <end position="1103"/>
    </location>
</feature>
<dbReference type="STRING" id="1314771.A0A197JD34"/>
<name>A0A197JD34_9FUNG</name>
<evidence type="ECO:0000256" key="10">
    <source>
        <dbReference type="SAM" id="MobiDB-lite"/>
    </source>
</evidence>
<feature type="compositionally biased region" description="Low complexity" evidence="10">
    <location>
        <begin position="1118"/>
        <end position="1143"/>
    </location>
</feature>
<feature type="region of interest" description="Disordered" evidence="10">
    <location>
        <begin position="512"/>
        <end position="539"/>
    </location>
</feature>
<organism evidence="12 13">
    <name type="scientific">Linnemannia elongata AG-77</name>
    <dbReference type="NCBI Taxonomy" id="1314771"/>
    <lineage>
        <taxon>Eukaryota</taxon>
        <taxon>Fungi</taxon>
        <taxon>Fungi incertae sedis</taxon>
        <taxon>Mucoromycota</taxon>
        <taxon>Mortierellomycotina</taxon>
        <taxon>Mortierellomycetes</taxon>
        <taxon>Mortierellales</taxon>
        <taxon>Mortierellaceae</taxon>
        <taxon>Linnemannia</taxon>
    </lineage>
</organism>
<feature type="transmembrane region" description="Helical" evidence="11">
    <location>
        <begin position="968"/>
        <end position="990"/>
    </location>
</feature>
<feature type="compositionally biased region" description="Low complexity" evidence="10">
    <location>
        <begin position="1174"/>
        <end position="1197"/>
    </location>
</feature>
<evidence type="ECO:0000256" key="7">
    <source>
        <dbReference type="ARBA" id="ARBA00022989"/>
    </source>
</evidence>
<gene>
    <name evidence="12" type="ORF">K457DRAFT_25584</name>
</gene>
<dbReference type="PANTHER" id="PTHR22914">
    <property type="entry name" value="CHITIN SYNTHASE"/>
    <property type="match status" value="1"/>
</dbReference>
<evidence type="ECO:0000256" key="11">
    <source>
        <dbReference type="SAM" id="Phobius"/>
    </source>
</evidence>
<dbReference type="SUPFAM" id="SSF53448">
    <property type="entry name" value="Nucleotide-diphospho-sugar transferases"/>
    <property type="match status" value="1"/>
</dbReference>
<feature type="region of interest" description="Disordered" evidence="10">
    <location>
        <begin position="1081"/>
        <end position="1486"/>
    </location>
</feature>
<dbReference type="OrthoDB" id="370884at2759"/>
<feature type="compositionally biased region" description="Low complexity" evidence="10">
    <location>
        <begin position="1408"/>
        <end position="1421"/>
    </location>
</feature>
<feature type="transmembrane region" description="Helical" evidence="11">
    <location>
        <begin position="915"/>
        <end position="936"/>
    </location>
</feature>
<feature type="compositionally biased region" description="Low complexity" evidence="10">
    <location>
        <begin position="1208"/>
        <end position="1217"/>
    </location>
</feature>
<feature type="transmembrane region" description="Helical" evidence="11">
    <location>
        <begin position="474"/>
        <end position="501"/>
    </location>
</feature>
<evidence type="ECO:0000256" key="8">
    <source>
        <dbReference type="ARBA" id="ARBA00023136"/>
    </source>
</evidence>
<feature type="transmembrane region" description="Helical" evidence="11">
    <location>
        <begin position="200"/>
        <end position="219"/>
    </location>
</feature>
<feature type="compositionally biased region" description="Gly residues" evidence="10">
    <location>
        <begin position="1104"/>
        <end position="1117"/>
    </location>
</feature>
<reference evidence="12 13" key="1">
    <citation type="submission" date="2016-05" db="EMBL/GenBank/DDBJ databases">
        <title>Genome sequencing reveals origins of a unique bacterial endosymbiosis in the earliest lineages of terrestrial Fungi.</title>
        <authorList>
            <consortium name="DOE Joint Genome Institute"/>
            <person name="Uehling J."/>
            <person name="Gryganskyi A."/>
            <person name="Hameed K."/>
            <person name="Tschaplinski T."/>
            <person name="Misztal P."/>
            <person name="Wu S."/>
            <person name="Desiro A."/>
            <person name="Vande Pol N."/>
            <person name="Du Z.-Y."/>
            <person name="Zienkiewicz A."/>
            <person name="Zienkiewicz K."/>
            <person name="Morin E."/>
            <person name="Tisserant E."/>
            <person name="Splivallo R."/>
            <person name="Hainaut M."/>
            <person name="Henrissat B."/>
            <person name="Ohm R."/>
            <person name="Kuo A."/>
            <person name="Yan J."/>
            <person name="Lipzen A."/>
            <person name="Nolan M."/>
            <person name="Labutti K."/>
            <person name="Barry K."/>
            <person name="Goldstein A."/>
            <person name="Labbe J."/>
            <person name="Schadt C."/>
            <person name="Tuskan G."/>
            <person name="Grigoriev I."/>
            <person name="Martin F."/>
            <person name="Vilgalys R."/>
            <person name="Bonito G."/>
        </authorList>
    </citation>
    <scope>NUCLEOTIDE SEQUENCE [LARGE SCALE GENOMIC DNA]</scope>
    <source>
        <strain evidence="12 13">AG-77</strain>
    </source>
</reference>
<feature type="compositionally biased region" description="Polar residues" evidence="10">
    <location>
        <begin position="1367"/>
        <end position="1379"/>
    </location>
</feature>
<keyword evidence="9" id="KW-0325">Glycoprotein</keyword>
<feature type="compositionally biased region" description="Low complexity" evidence="10">
    <location>
        <begin position="1"/>
        <end position="46"/>
    </location>
</feature>
<dbReference type="PANTHER" id="PTHR22914:SF16">
    <property type="entry name" value="CHITIN SYNTHASE 3"/>
    <property type="match status" value="1"/>
</dbReference>
<feature type="compositionally biased region" description="Polar residues" evidence="10">
    <location>
        <begin position="1163"/>
        <end position="1173"/>
    </location>
</feature>
<dbReference type="GO" id="GO:0005886">
    <property type="term" value="C:plasma membrane"/>
    <property type="evidence" value="ECO:0007669"/>
    <property type="project" value="UniProtKB-SubCell"/>
</dbReference>
<keyword evidence="5 12" id="KW-0808">Transferase</keyword>
<evidence type="ECO:0000256" key="3">
    <source>
        <dbReference type="ARBA" id="ARBA00022475"/>
    </source>
</evidence>
<keyword evidence="3" id="KW-1003">Cell membrane</keyword>
<evidence type="ECO:0000256" key="6">
    <source>
        <dbReference type="ARBA" id="ARBA00022692"/>
    </source>
</evidence>
<dbReference type="EMBL" id="KV442136">
    <property type="protein sequence ID" value="OAQ22933.1"/>
    <property type="molecule type" value="Genomic_DNA"/>
</dbReference>
<evidence type="ECO:0000256" key="9">
    <source>
        <dbReference type="ARBA" id="ARBA00023180"/>
    </source>
</evidence>
<dbReference type="EC" id="2.4.1.16" evidence="2"/>